<comment type="similarity">
    <text evidence="2">Belongs to the glycosyl hydrolase 20 family.</text>
</comment>
<comment type="catalytic activity">
    <reaction evidence="1">
        <text>Hydrolysis of terminal non-reducing N-acetyl-D-hexosamine residues in N-acetyl-beta-D-hexosaminides.</text>
        <dbReference type="EC" id="3.2.1.52"/>
    </reaction>
</comment>
<evidence type="ECO:0000256" key="1">
    <source>
        <dbReference type="ARBA" id="ARBA00001231"/>
    </source>
</evidence>
<feature type="domain" description="Beta-hexosaminidase bacterial type N-terminal" evidence="8">
    <location>
        <begin position="32"/>
        <end position="157"/>
    </location>
</feature>
<organism evidence="9 10">
    <name type="scientific">Constantimarinum furrinae</name>
    <dbReference type="NCBI Taxonomy" id="2562285"/>
    <lineage>
        <taxon>Bacteria</taxon>
        <taxon>Pseudomonadati</taxon>
        <taxon>Bacteroidota</taxon>
        <taxon>Flavobacteriia</taxon>
        <taxon>Flavobacteriales</taxon>
        <taxon>Flavobacteriaceae</taxon>
        <taxon>Altibacter/Constantimarinum group</taxon>
        <taxon>Constantimarinum</taxon>
    </lineage>
</organism>
<reference evidence="9 10" key="1">
    <citation type="submission" date="2020-04" db="EMBL/GenBank/DDBJ databases">
        <title>Genome sequence of Altibacter aquimarinus strain ALE3EI.</title>
        <authorList>
            <person name="Oh H.-M."/>
            <person name="Jang D."/>
        </authorList>
    </citation>
    <scope>NUCLEOTIDE SEQUENCE [LARGE SCALE GENOMIC DNA]</scope>
    <source>
        <strain evidence="9 10">ALE3EI</strain>
    </source>
</reference>
<sequence length="769" mass="86933">MRYLLTILFLVLFLFQSCNFSEKERSDPKVVLIPKPQQMEQFQGALVLEKNILVFVPTEFELAGDFLEAYIQNGSAINVKNTSVEQADIIFRKVDAMAPEGYSLEINNKGVIISAPDAAGAFYGVQTVRQLLSPHFERTKGYASDGVELPYLMINDAPAFPYRGMHLDVSRHFFPKEFIKKYIASLALLKMNYFHWHLTDDQGWRIEIKSYPELTTKAAFREETLIGHYNDSPQKFDGKRYGGFYTQEDIKEIVAFAQKHNVTIIPEIEMPGHAQAAISAYPELGCAGKNVNPATKWGVFENIFCPNQKTFAFLEDVLTEVMELFPGEYVHIGGDEAPKTQWKKCARCQNLIAEHQLKDESDLQSWFIGKIEKFVNSKGKKIIGWDEILEGGLAPNAVVMSWRGESGGIEAAKHGNAVIMTPNSHLYFDYYQAENDDEPLAIGGFIPLKKVYEYDPVPDELTAVEANNILGAQGNVWTEYLKTSENVEYMAFPRMLALSEVVWSGPTKNDNVGYANFVSRLEDFYPRLDALDIHYANHLYELDGKVLKKGKEVFFELKTPTAGKQIRYSLNNSEEIEYNSPFQITEDVTIKARLYEGETQLGETYHKQINFHKGITGNIAINVEPHPAYSSGGKMAIINGVSGSDTRYGDTEWLGFWGDDLEITINLTNPSEVRHLSTRFYNATGQWIYAPRKVEIVGTLKGGTEIKQIIPVEINDNSRFAEVEADLSEFELKDLQHIRLIVPSYGIIPDGMQGAGNKAWTFIDEIYIE</sequence>
<dbReference type="InterPro" id="IPR015882">
    <property type="entry name" value="HEX_bac_N"/>
</dbReference>
<dbReference type="GO" id="GO:0005975">
    <property type="term" value="P:carbohydrate metabolic process"/>
    <property type="evidence" value="ECO:0007669"/>
    <property type="project" value="InterPro"/>
</dbReference>
<dbReference type="AlphaFoldDB" id="A0A7G8PTB8"/>
<dbReference type="Pfam" id="PF02838">
    <property type="entry name" value="Glyco_hydro_20b"/>
    <property type="match status" value="1"/>
</dbReference>
<dbReference type="EC" id="3.2.1.52" evidence="3"/>
<keyword evidence="10" id="KW-1185">Reference proteome</keyword>
<evidence type="ECO:0000256" key="3">
    <source>
        <dbReference type="ARBA" id="ARBA00012663"/>
    </source>
</evidence>
<dbReference type="Pfam" id="PF00728">
    <property type="entry name" value="Glyco_hydro_20"/>
    <property type="match status" value="1"/>
</dbReference>
<dbReference type="KEGG" id="alti:ALE3EI_1011"/>
<dbReference type="PRINTS" id="PR00738">
    <property type="entry name" value="GLHYDRLASE20"/>
</dbReference>
<evidence type="ECO:0000259" key="8">
    <source>
        <dbReference type="Pfam" id="PF02838"/>
    </source>
</evidence>
<keyword evidence="5" id="KW-0326">Glycosidase</keyword>
<evidence type="ECO:0000313" key="9">
    <source>
        <dbReference type="EMBL" id="QNJ97584.1"/>
    </source>
</evidence>
<evidence type="ECO:0000256" key="4">
    <source>
        <dbReference type="ARBA" id="ARBA00022801"/>
    </source>
</evidence>
<protein>
    <recommendedName>
        <fullName evidence="3">beta-N-acetylhexosaminidase</fullName>
        <ecNumber evidence="3">3.2.1.52</ecNumber>
    </recommendedName>
</protein>
<dbReference type="InterPro" id="IPR015883">
    <property type="entry name" value="Glyco_hydro_20_cat"/>
</dbReference>
<dbReference type="PANTHER" id="PTHR22600">
    <property type="entry name" value="BETA-HEXOSAMINIDASE"/>
    <property type="match status" value="1"/>
</dbReference>
<dbReference type="InterPro" id="IPR017853">
    <property type="entry name" value="GH"/>
</dbReference>
<keyword evidence="4" id="KW-0378">Hydrolase</keyword>
<gene>
    <name evidence="9" type="ORF">ALE3EI_1011</name>
</gene>
<evidence type="ECO:0000259" key="7">
    <source>
        <dbReference type="Pfam" id="PF00728"/>
    </source>
</evidence>
<dbReference type="Proteomes" id="UP000515514">
    <property type="component" value="Chromosome"/>
</dbReference>
<proteinExistence type="inferred from homology"/>
<dbReference type="RefSeq" id="WP_186991556.1">
    <property type="nucleotide sequence ID" value="NZ_CP052909.1"/>
</dbReference>
<dbReference type="CDD" id="cd06563">
    <property type="entry name" value="GH20_chitobiase-like"/>
    <property type="match status" value="1"/>
</dbReference>
<dbReference type="Gene3D" id="3.30.379.10">
    <property type="entry name" value="Chitobiase/beta-hexosaminidase domain 2-like"/>
    <property type="match status" value="1"/>
</dbReference>
<feature type="active site" description="Proton donor" evidence="6">
    <location>
        <position position="336"/>
    </location>
</feature>
<evidence type="ECO:0000256" key="2">
    <source>
        <dbReference type="ARBA" id="ARBA00006285"/>
    </source>
</evidence>
<evidence type="ECO:0000256" key="5">
    <source>
        <dbReference type="ARBA" id="ARBA00023295"/>
    </source>
</evidence>
<dbReference type="PROSITE" id="PS51257">
    <property type="entry name" value="PROKAR_LIPOPROTEIN"/>
    <property type="match status" value="1"/>
</dbReference>
<dbReference type="GO" id="GO:0030203">
    <property type="term" value="P:glycosaminoglycan metabolic process"/>
    <property type="evidence" value="ECO:0007669"/>
    <property type="project" value="TreeGrafter"/>
</dbReference>
<dbReference type="InterPro" id="IPR029018">
    <property type="entry name" value="Hex-like_dom2"/>
</dbReference>
<dbReference type="GO" id="GO:0016020">
    <property type="term" value="C:membrane"/>
    <property type="evidence" value="ECO:0007669"/>
    <property type="project" value="TreeGrafter"/>
</dbReference>
<dbReference type="GO" id="GO:0004563">
    <property type="term" value="F:beta-N-acetylhexosaminidase activity"/>
    <property type="evidence" value="ECO:0007669"/>
    <property type="project" value="UniProtKB-EC"/>
</dbReference>
<dbReference type="PANTHER" id="PTHR22600:SF57">
    <property type="entry name" value="BETA-N-ACETYLHEXOSAMINIDASE"/>
    <property type="match status" value="1"/>
</dbReference>
<evidence type="ECO:0000256" key="6">
    <source>
        <dbReference type="PIRSR" id="PIRSR625705-1"/>
    </source>
</evidence>
<dbReference type="InterPro" id="IPR025705">
    <property type="entry name" value="Beta_hexosaminidase_sua/sub"/>
</dbReference>
<evidence type="ECO:0000313" key="10">
    <source>
        <dbReference type="Proteomes" id="UP000515514"/>
    </source>
</evidence>
<dbReference type="EMBL" id="CP052909">
    <property type="protein sequence ID" value="QNJ97584.1"/>
    <property type="molecule type" value="Genomic_DNA"/>
</dbReference>
<dbReference type="Gene3D" id="3.20.20.80">
    <property type="entry name" value="Glycosidases"/>
    <property type="match status" value="1"/>
</dbReference>
<dbReference type="SUPFAM" id="SSF55545">
    <property type="entry name" value="beta-N-acetylhexosaminidase-like domain"/>
    <property type="match status" value="1"/>
</dbReference>
<name>A0A7G8PTB8_9FLAO</name>
<feature type="domain" description="Glycoside hydrolase family 20 catalytic" evidence="7">
    <location>
        <begin position="160"/>
        <end position="505"/>
    </location>
</feature>
<dbReference type="SUPFAM" id="SSF51445">
    <property type="entry name" value="(Trans)glycosidases"/>
    <property type="match status" value="1"/>
</dbReference>
<accession>A0A7G8PTB8</accession>